<keyword evidence="2" id="KW-1185">Reference proteome</keyword>
<sequence length="180" mass="21352">MILKDMDHRRSYLRRNADNENVEPKVLIYPLGEQVTRIKFRANFQVLAQAMITQANREVIAPVSPNVGMTVTRIRNFRRKNPSEFHNSKTDEDPQEFIDEVHKIVCIMVFSTVEKGELTTYQLKDVAKVWFNQWKEEMVVDAGPLDWNKFKGVFLDSFFPFEMREAKILRNWRRRSNLLT</sequence>
<accession>A0AAN8T2N0</accession>
<protein>
    <recommendedName>
        <fullName evidence="3">Gag-pol polyprotein</fullName>
    </recommendedName>
</protein>
<dbReference type="Proteomes" id="UP001371456">
    <property type="component" value="Unassembled WGS sequence"/>
</dbReference>
<comment type="caution">
    <text evidence="1">The sequence shown here is derived from an EMBL/GenBank/DDBJ whole genome shotgun (WGS) entry which is preliminary data.</text>
</comment>
<gene>
    <name evidence="1" type="ORF">RDI58_022423</name>
</gene>
<evidence type="ECO:0000313" key="2">
    <source>
        <dbReference type="Proteomes" id="UP001371456"/>
    </source>
</evidence>
<reference evidence="1 2" key="1">
    <citation type="submission" date="2024-02" db="EMBL/GenBank/DDBJ databases">
        <title>de novo genome assembly of Solanum bulbocastanum strain 11H21.</title>
        <authorList>
            <person name="Hosaka A.J."/>
        </authorList>
    </citation>
    <scope>NUCLEOTIDE SEQUENCE [LARGE SCALE GENOMIC DNA]</scope>
    <source>
        <tissue evidence="1">Young leaves</tissue>
    </source>
</reference>
<evidence type="ECO:0000313" key="1">
    <source>
        <dbReference type="EMBL" id="KAK6780239.1"/>
    </source>
</evidence>
<name>A0AAN8T2N0_SOLBU</name>
<evidence type="ECO:0008006" key="3">
    <source>
        <dbReference type="Google" id="ProtNLM"/>
    </source>
</evidence>
<organism evidence="1 2">
    <name type="scientific">Solanum bulbocastanum</name>
    <name type="common">Wild potato</name>
    <dbReference type="NCBI Taxonomy" id="147425"/>
    <lineage>
        <taxon>Eukaryota</taxon>
        <taxon>Viridiplantae</taxon>
        <taxon>Streptophyta</taxon>
        <taxon>Embryophyta</taxon>
        <taxon>Tracheophyta</taxon>
        <taxon>Spermatophyta</taxon>
        <taxon>Magnoliopsida</taxon>
        <taxon>eudicotyledons</taxon>
        <taxon>Gunneridae</taxon>
        <taxon>Pentapetalae</taxon>
        <taxon>asterids</taxon>
        <taxon>lamiids</taxon>
        <taxon>Solanales</taxon>
        <taxon>Solanaceae</taxon>
        <taxon>Solanoideae</taxon>
        <taxon>Solaneae</taxon>
        <taxon>Solanum</taxon>
    </lineage>
</organism>
<dbReference type="EMBL" id="JBANQN010000009">
    <property type="protein sequence ID" value="KAK6780239.1"/>
    <property type="molecule type" value="Genomic_DNA"/>
</dbReference>
<dbReference type="AlphaFoldDB" id="A0AAN8T2N0"/>
<proteinExistence type="predicted"/>